<evidence type="ECO:0000313" key="3">
    <source>
        <dbReference type="Proteomes" id="UP001190926"/>
    </source>
</evidence>
<dbReference type="Proteomes" id="UP001190926">
    <property type="component" value="Unassembled WGS sequence"/>
</dbReference>
<name>A0AAD4JHS0_PERFH</name>
<organism evidence="2 3">
    <name type="scientific">Perilla frutescens var. hirtella</name>
    <name type="common">Perilla citriodora</name>
    <name type="synonym">Perilla setoyensis</name>
    <dbReference type="NCBI Taxonomy" id="608512"/>
    <lineage>
        <taxon>Eukaryota</taxon>
        <taxon>Viridiplantae</taxon>
        <taxon>Streptophyta</taxon>
        <taxon>Embryophyta</taxon>
        <taxon>Tracheophyta</taxon>
        <taxon>Spermatophyta</taxon>
        <taxon>Magnoliopsida</taxon>
        <taxon>eudicotyledons</taxon>
        <taxon>Gunneridae</taxon>
        <taxon>Pentapetalae</taxon>
        <taxon>asterids</taxon>
        <taxon>lamiids</taxon>
        <taxon>Lamiales</taxon>
        <taxon>Lamiaceae</taxon>
        <taxon>Nepetoideae</taxon>
        <taxon>Elsholtzieae</taxon>
        <taxon>Perilla</taxon>
    </lineage>
</organism>
<reference evidence="2 3" key="1">
    <citation type="journal article" date="2021" name="Nat. Commun.">
        <title>Incipient diploidization of the medicinal plant Perilla within 10,000 years.</title>
        <authorList>
            <person name="Zhang Y."/>
            <person name="Shen Q."/>
            <person name="Leng L."/>
            <person name="Zhang D."/>
            <person name="Chen S."/>
            <person name="Shi Y."/>
            <person name="Ning Z."/>
            <person name="Chen S."/>
        </authorList>
    </citation>
    <scope>NUCLEOTIDE SEQUENCE [LARGE SCALE GENOMIC DNA]</scope>
    <source>
        <strain evidence="3">cv. PC099</strain>
    </source>
</reference>
<dbReference type="EMBL" id="SDAM02000058">
    <property type="protein sequence ID" value="KAH6833325.1"/>
    <property type="molecule type" value="Genomic_DNA"/>
</dbReference>
<accession>A0AAD4JHS0</accession>
<evidence type="ECO:0000313" key="2">
    <source>
        <dbReference type="EMBL" id="KAH6833325.1"/>
    </source>
</evidence>
<dbReference type="AlphaFoldDB" id="A0AAD4JHS0"/>
<gene>
    <name evidence="2" type="ORF">C2S53_003314</name>
</gene>
<evidence type="ECO:0000256" key="1">
    <source>
        <dbReference type="SAM" id="MobiDB-lite"/>
    </source>
</evidence>
<protein>
    <submittedName>
        <fullName evidence="2">Uncharacterized protein</fullName>
    </submittedName>
</protein>
<sequence length="91" mass="9724">MIEGEDSSNMEGKVRFLAKDSILDKLGLVDPKRGNEGLKRVGQNGRDTTVEAVPGSENGPSGEAVQVELGLSAVVVGFFRIKPPQDHLVVH</sequence>
<keyword evidence="3" id="KW-1185">Reference proteome</keyword>
<comment type="caution">
    <text evidence="2">The sequence shown here is derived from an EMBL/GenBank/DDBJ whole genome shotgun (WGS) entry which is preliminary data.</text>
</comment>
<proteinExistence type="predicted"/>
<feature type="region of interest" description="Disordered" evidence="1">
    <location>
        <begin position="32"/>
        <end position="61"/>
    </location>
</feature>